<dbReference type="EMBL" id="MU860722">
    <property type="protein sequence ID" value="KAK4232994.1"/>
    <property type="molecule type" value="Genomic_DNA"/>
</dbReference>
<reference evidence="6" key="2">
    <citation type="submission" date="2023-05" db="EMBL/GenBank/DDBJ databases">
        <authorList>
            <consortium name="Lawrence Berkeley National Laboratory"/>
            <person name="Steindorff A."/>
            <person name="Hensen N."/>
            <person name="Bonometti L."/>
            <person name="Westerberg I."/>
            <person name="Brannstrom I.O."/>
            <person name="Guillou S."/>
            <person name="Cros-Aarteil S."/>
            <person name="Calhoun S."/>
            <person name="Haridas S."/>
            <person name="Kuo A."/>
            <person name="Mondo S."/>
            <person name="Pangilinan J."/>
            <person name="Riley R."/>
            <person name="Labutti K."/>
            <person name="Andreopoulos B."/>
            <person name="Lipzen A."/>
            <person name="Chen C."/>
            <person name="Yanf M."/>
            <person name="Daum C."/>
            <person name="Ng V."/>
            <person name="Clum A."/>
            <person name="Ohm R."/>
            <person name="Martin F."/>
            <person name="Silar P."/>
            <person name="Natvig D."/>
            <person name="Lalanne C."/>
            <person name="Gautier V."/>
            <person name="Ament-Velasquez S.L."/>
            <person name="Kruys A."/>
            <person name="Hutchinson M.I."/>
            <person name="Powell A.J."/>
            <person name="Barry K."/>
            <person name="Miller A.N."/>
            <person name="Grigoriev I.V."/>
            <person name="Debuchy R."/>
            <person name="Gladieux P."/>
            <person name="Thoren M.H."/>
            <person name="Johannesson H."/>
        </authorList>
    </citation>
    <scope>NUCLEOTIDE SEQUENCE</scope>
    <source>
        <strain evidence="6">CBS 532.94</strain>
    </source>
</reference>
<evidence type="ECO:0000256" key="2">
    <source>
        <dbReference type="ARBA" id="ARBA00010008"/>
    </source>
</evidence>
<dbReference type="Proteomes" id="UP001303760">
    <property type="component" value="Unassembled WGS sequence"/>
</dbReference>
<dbReference type="InterPro" id="IPR015421">
    <property type="entry name" value="PyrdxlP-dep_Trfase_major"/>
</dbReference>
<dbReference type="Gene3D" id="3.90.1150.10">
    <property type="entry name" value="Aspartate Aminotransferase, domain 1"/>
    <property type="match status" value="1"/>
</dbReference>
<keyword evidence="4" id="KW-0663">Pyridoxal phosphate</keyword>
<comment type="similarity">
    <text evidence="2">Belongs to the class-II pyridoxal-phosphate-dependent aminotransferase family. BioF subfamily.</text>
</comment>
<comment type="caution">
    <text evidence="6">The sequence shown here is derived from an EMBL/GenBank/DDBJ whole genome shotgun (WGS) entry which is preliminary data.</text>
</comment>
<evidence type="ECO:0000256" key="4">
    <source>
        <dbReference type="ARBA" id="ARBA00022898"/>
    </source>
</evidence>
<feature type="domain" description="Aminotransferase class I/classII large" evidence="5">
    <location>
        <begin position="180"/>
        <end position="347"/>
    </location>
</feature>
<dbReference type="AlphaFoldDB" id="A0AAN7C0F8"/>
<proteinExistence type="inferred from homology"/>
<protein>
    <submittedName>
        <fullName evidence="6">Pyridoxal phosphate-dependent transferase</fullName>
    </submittedName>
</protein>
<dbReference type="InterPro" id="IPR050087">
    <property type="entry name" value="AON_synthase_class-II"/>
</dbReference>
<keyword evidence="7" id="KW-1185">Reference proteome</keyword>
<evidence type="ECO:0000259" key="5">
    <source>
        <dbReference type="Pfam" id="PF00155"/>
    </source>
</evidence>
<dbReference type="Gene3D" id="3.40.640.10">
    <property type="entry name" value="Type I PLP-dependent aspartate aminotransferase-like (Major domain)"/>
    <property type="match status" value="1"/>
</dbReference>
<sequence>MSQKGNRLDATLANVLCRRSSCNQLRSLATVPSNAVDLASNVYLYLSAQPTVQRAFLAGLHAAAASREPQCSLLGSGGSRLLDGKLAACRAAGGYHRRLRPAAGGCGLYNELIHASVHDGIRLSRARWTVLFRHSCPEGVLFQSGERNVFVAVEGLLYSINSDLPPLYEIIDYIERKPPQRKGYIVVDEAHSMGIFGDPGCGLARVLGFGKAIGCAGGIILCSPTAHTYLINYTRTLIYTTAIGLPSLATIEATYDCLITSQEEPLLQYLHFLIYEIYKLFLTLYNSQNRSPKLFRVSTEEPRSPIIPKWYIVRPIVAPTVPKGSERLRVCLHAGNSIAEVEALVKAVEAWLVAGKAGIGGGRRSGRGRC</sequence>
<evidence type="ECO:0000313" key="7">
    <source>
        <dbReference type="Proteomes" id="UP001303760"/>
    </source>
</evidence>
<dbReference type="SUPFAM" id="SSF53383">
    <property type="entry name" value="PLP-dependent transferases"/>
    <property type="match status" value="1"/>
</dbReference>
<evidence type="ECO:0000256" key="1">
    <source>
        <dbReference type="ARBA" id="ARBA00001933"/>
    </source>
</evidence>
<gene>
    <name evidence="6" type="ORF">C8A03DRAFT_48318</name>
</gene>
<dbReference type="GO" id="GO:0030170">
    <property type="term" value="F:pyridoxal phosphate binding"/>
    <property type="evidence" value="ECO:0007669"/>
    <property type="project" value="InterPro"/>
</dbReference>
<dbReference type="PANTHER" id="PTHR13693">
    <property type="entry name" value="CLASS II AMINOTRANSFERASE/8-AMINO-7-OXONONANOATE SYNTHASE"/>
    <property type="match status" value="1"/>
</dbReference>
<dbReference type="GO" id="GO:0009102">
    <property type="term" value="P:biotin biosynthetic process"/>
    <property type="evidence" value="ECO:0007669"/>
    <property type="project" value="TreeGrafter"/>
</dbReference>
<dbReference type="InterPro" id="IPR015424">
    <property type="entry name" value="PyrdxlP-dep_Trfase"/>
</dbReference>
<dbReference type="InterPro" id="IPR004839">
    <property type="entry name" value="Aminotransferase_I/II_large"/>
</dbReference>
<accession>A0AAN7C0F8</accession>
<dbReference type="PANTHER" id="PTHR13693:SF77">
    <property type="entry name" value="8-AMINO-7-OXONONANOATE SYNTHASE"/>
    <property type="match status" value="1"/>
</dbReference>
<reference evidence="6" key="1">
    <citation type="journal article" date="2023" name="Mol. Phylogenet. Evol.">
        <title>Genome-scale phylogeny and comparative genomics of the fungal order Sordariales.</title>
        <authorList>
            <person name="Hensen N."/>
            <person name="Bonometti L."/>
            <person name="Westerberg I."/>
            <person name="Brannstrom I.O."/>
            <person name="Guillou S."/>
            <person name="Cros-Aarteil S."/>
            <person name="Calhoun S."/>
            <person name="Haridas S."/>
            <person name="Kuo A."/>
            <person name="Mondo S."/>
            <person name="Pangilinan J."/>
            <person name="Riley R."/>
            <person name="LaButti K."/>
            <person name="Andreopoulos B."/>
            <person name="Lipzen A."/>
            <person name="Chen C."/>
            <person name="Yan M."/>
            <person name="Daum C."/>
            <person name="Ng V."/>
            <person name="Clum A."/>
            <person name="Steindorff A."/>
            <person name="Ohm R.A."/>
            <person name="Martin F."/>
            <person name="Silar P."/>
            <person name="Natvig D.O."/>
            <person name="Lalanne C."/>
            <person name="Gautier V."/>
            <person name="Ament-Velasquez S.L."/>
            <person name="Kruys A."/>
            <person name="Hutchinson M.I."/>
            <person name="Powell A.J."/>
            <person name="Barry K."/>
            <person name="Miller A.N."/>
            <person name="Grigoriev I.V."/>
            <person name="Debuchy R."/>
            <person name="Gladieux P."/>
            <person name="Hiltunen Thoren M."/>
            <person name="Johannesson H."/>
        </authorList>
    </citation>
    <scope>NUCLEOTIDE SEQUENCE</scope>
    <source>
        <strain evidence="6">CBS 532.94</strain>
    </source>
</reference>
<evidence type="ECO:0000256" key="3">
    <source>
        <dbReference type="ARBA" id="ARBA00022679"/>
    </source>
</evidence>
<keyword evidence="3 6" id="KW-0808">Transferase</keyword>
<evidence type="ECO:0000313" key="6">
    <source>
        <dbReference type="EMBL" id="KAK4232994.1"/>
    </source>
</evidence>
<organism evidence="6 7">
    <name type="scientific">Achaetomium macrosporum</name>
    <dbReference type="NCBI Taxonomy" id="79813"/>
    <lineage>
        <taxon>Eukaryota</taxon>
        <taxon>Fungi</taxon>
        <taxon>Dikarya</taxon>
        <taxon>Ascomycota</taxon>
        <taxon>Pezizomycotina</taxon>
        <taxon>Sordariomycetes</taxon>
        <taxon>Sordariomycetidae</taxon>
        <taxon>Sordariales</taxon>
        <taxon>Chaetomiaceae</taxon>
        <taxon>Achaetomium</taxon>
    </lineage>
</organism>
<dbReference type="InterPro" id="IPR015422">
    <property type="entry name" value="PyrdxlP-dep_Trfase_small"/>
</dbReference>
<dbReference type="Pfam" id="PF00155">
    <property type="entry name" value="Aminotran_1_2"/>
    <property type="match status" value="1"/>
</dbReference>
<name>A0AAN7C0F8_9PEZI</name>
<dbReference type="GO" id="GO:0016740">
    <property type="term" value="F:transferase activity"/>
    <property type="evidence" value="ECO:0007669"/>
    <property type="project" value="UniProtKB-KW"/>
</dbReference>
<comment type="cofactor">
    <cofactor evidence="1">
        <name>pyridoxal 5'-phosphate</name>
        <dbReference type="ChEBI" id="CHEBI:597326"/>
    </cofactor>
</comment>